<organism evidence="4 5">
    <name type="scientific">Natronomonas pharaonis (strain ATCC 35678 / DSM 2160 / CIP 103997 / JCM 8858 / NBRC 14720 / NCIMB 2260 / Gabara)</name>
    <name type="common">Halobacterium pharaonis</name>
    <dbReference type="NCBI Taxonomy" id="348780"/>
    <lineage>
        <taxon>Archaea</taxon>
        <taxon>Methanobacteriati</taxon>
        <taxon>Methanobacteriota</taxon>
        <taxon>Stenosarchaea group</taxon>
        <taxon>Halobacteria</taxon>
        <taxon>Halobacteriales</taxon>
        <taxon>Natronomonadaceae</taxon>
        <taxon>Natronomonas</taxon>
    </lineage>
</organism>
<dbReference type="PROSITE" id="PS51371">
    <property type="entry name" value="CBS"/>
    <property type="match status" value="2"/>
</dbReference>
<evidence type="ECO:0000256" key="2">
    <source>
        <dbReference type="PROSITE-ProRule" id="PRU00703"/>
    </source>
</evidence>
<dbReference type="Pfam" id="PF00571">
    <property type="entry name" value="CBS"/>
    <property type="match status" value="2"/>
</dbReference>
<dbReference type="EnsemblBacteria" id="CAI49788">
    <property type="protein sequence ID" value="CAI49788"/>
    <property type="gene ID" value="NP_3394A"/>
</dbReference>
<reference evidence="4 5" key="1">
    <citation type="journal article" date="2005" name="Genome Res.">
        <title>Living with two extremes: conclusions from the genome sequence of Natronomonas pharaonis.</title>
        <authorList>
            <person name="Falb M."/>
            <person name="Pfeiffer F."/>
            <person name="Palm P."/>
            <person name="Rodewald K."/>
            <person name="Hickmann V."/>
            <person name="Tittor J."/>
            <person name="Oesterhelt D."/>
        </authorList>
    </citation>
    <scope>NUCLEOTIDE SEQUENCE [LARGE SCALE GENOMIC DNA]</scope>
    <source>
        <strain evidence="5">ATCC 35678 / DSM 2160 / CIP 103997 / JCM 8858 / NBRC 14720 / NCIMB 2260 / Gabara</strain>
    </source>
</reference>
<dbReference type="KEGG" id="nph:NP_3394A"/>
<dbReference type="Proteomes" id="UP000002698">
    <property type="component" value="Chromosome"/>
</dbReference>
<dbReference type="eggNOG" id="arCOG00606">
    <property type="taxonomic scope" value="Archaea"/>
</dbReference>
<dbReference type="HOGENOM" id="CLU_040681_12_2_2"/>
<gene>
    <name evidence="4" type="primary">cbs4</name>
    <name evidence="4" type="ordered locus">NP_3394A</name>
</gene>
<name>A0A1U7EX92_NATPD</name>
<feature type="domain" description="CBS" evidence="3">
    <location>
        <begin position="72"/>
        <end position="127"/>
    </location>
</feature>
<accession>A0A1U7EX92</accession>
<proteinExistence type="predicted"/>
<dbReference type="InterPro" id="IPR000644">
    <property type="entry name" value="CBS_dom"/>
</dbReference>
<sequence length="150" mass="16810">MLVKEAMTERVVTCHANVSLRTAAGRMLRNDVGSVIVRDDETPVGMVTETDALRAGFAADVAFSEIPVSKVMNRPLVTITKDKTLRRATERMEEENIKKLPVVEDFDLVGVLTAHDVIEHYHDLRKEISTVTRPGATRPTESERFSFEDL</sequence>
<dbReference type="InterPro" id="IPR051257">
    <property type="entry name" value="Diverse_CBS-Domain"/>
</dbReference>
<dbReference type="GeneID" id="3702582"/>
<dbReference type="InterPro" id="IPR046342">
    <property type="entry name" value="CBS_dom_sf"/>
</dbReference>
<feature type="domain" description="CBS" evidence="3">
    <location>
        <begin position="7"/>
        <end position="63"/>
    </location>
</feature>
<dbReference type="AlphaFoldDB" id="A0A1U7EX92"/>
<dbReference type="Gene3D" id="3.10.580.10">
    <property type="entry name" value="CBS-domain"/>
    <property type="match status" value="1"/>
</dbReference>
<protein>
    <submittedName>
        <fullName evidence="4">CBS domain protein</fullName>
    </submittedName>
</protein>
<dbReference type="STRING" id="348780.NP_3394A"/>
<dbReference type="EMBL" id="CR936257">
    <property type="protein sequence ID" value="CAI49788.1"/>
    <property type="molecule type" value="Genomic_DNA"/>
</dbReference>
<dbReference type="SUPFAM" id="SSF54631">
    <property type="entry name" value="CBS-domain pair"/>
    <property type="match status" value="1"/>
</dbReference>
<dbReference type="CDD" id="cd17776">
    <property type="entry name" value="CBS_pair_arch"/>
    <property type="match status" value="1"/>
</dbReference>
<evidence type="ECO:0000313" key="5">
    <source>
        <dbReference type="Proteomes" id="UP000002698"/>
    </source>
</evidence>
<evidence type="ECO:0000256" key="1">
    <source>
        <dbReference type="ARBA" id="ARBA00023122"/>
    </source>
</evidence>
<keyword evidence="5" id="KW-1185">Reference proteome</keyword>
<keyword evidence="1 2" id="KW-0129">CBS domain</keyword>
<dbReference type="PANTHER" id="PTHR43080:SF2">
    <property type="entry name" value="CBS DOMAIN-CONTAINING PROTEIN"/>
    <property type="match status" value="1"/>
</dbReference>
<dbReference type="RefSeq" id="WP_011323408.1">
    <property type="nucleotide sequence ID" value="NC_007426.1"/>
</dbReference>
<evidence type="ECO:0000313" key="4">
    <source>
        <dbReference type="EMBL" id="CAI49788.1"/>
    </source>
</evidence>
<evidence type="ECO:0000259" key="3">
    <source>
        <dbReference type="PROSITE" id="PS51371"/>
    </source>
</evidence>
<dbReference type="OrthoDB" id="43333at2157"/>
<dbReference type="SMART" id="SM00116">
    <property type="entry name" value="CBS"/>
    <property type="match status" value="2"/>
</dbReference>
<dbReference type="PANTHER" id="PTHR43080">
    <property type="entry name" value="CBS DOMAIN-CONTAINING PROTEIN CBSX3, MITOCHONDRIAL"/>
    <property type="match status" value="1"/>
</dbReference>